<dbReference type="SUPFAM" id="SSF51161">
    <property type="entry name" value="Trimeric LpxA-like enzymes"/>
    <property type="match status" value="1"/>
</dbReference>
<dbReference type="GO" id="GO:0008374">
    <property type="term" value="F:O-acyltransferase activity"/>
    <property type="evidence" value="ECO:0007669"/>
    <property type="project" value="TreeGrafter"/>
</dbReference>
<evidence type="ECO:0000313" key="4">
    <source>
        <dbReference type="Proteomes" id="UP000595095"/>
    </source>
</evidence>
<keyword evidence="3" id="KW-0012">Acyltransferase</keyword>
<dbReference type="PANTHER" id="PTHR23416">
    <property type="entry name" value="SIALIC ACID SYNTHASE-RELATED"/>
    <property type="match status" value="1"/>
</dbReference>
<dbReference type="Gene3D" id="2.160.10.10">
    <property type="entry name" value="Hexapeptide repeat proteins"/>
    <property type="match status" value="1"/>
</dbReference>
<dbReference type="KEGG" id="smaa:IT774_13530"/>
<comment type="similarity">
    <text evidence="1">Belongs to the transferase hexapeptide repeat family.</text>
</comment>
<evidence type="ECO:0000256" key="1">
    <source>
        <dbReference type="ARBA" id="ARBA00007274"/>
    </source>
</evidence>
<keyword evidence="2 3" id="KW-0808">Transferase</keyword>
<dbReference type="EMBL" id="CP064795">
    <property type="protein sequence ID" value="QPG05137.1"/>
    <property type="molecule type" value="Genomic_DNA"/>
</dbReference>
<sequence>MIIKNIGKILFNIPNFFCYKYKVLWLRSLGAKIGAGSIVNCKVPINKAKNLVVGDYCYIDKEVNIALHNKVIIGDRVVINSKVNLLTGSHDISHSAWPNISDKIEICDYAWLATNCLVLPGVKISEGTVVAASSVVTKNYPPYSILASNPAKLIGTRVKGLNYNPTENVSYIACFKK</sequence>
<accession>A0A7S9HCQ5</accession>
<keyword evidence="4" id="KW-1185">Reference proteome</keyword>
<evidence type="ECO:0000256" key="2">
    <source>
        <dbReference type="ARBA" id="ARBA00022679"/>
    </source>
</evidence>
<reference evidence="3 4" key="1">
    <citation type="submission" date="2020-11" db="EMBL/GenBank/DDBJ databases">
        <title>Complete genome sequence for Salinimonas sp. strain G2-b.</title>
        <authorList>
            <person name="Park S.-J."/>
        </authorList>
    </citation>
    <scope>NUCLEOTIDE SEQUENCE [LARGE SCALE GENOMIC DNA]</scope>
    <source>
        <strain evidence="3 4">G2-b</strain>
    </source>
</reference>
<proteinExistence type="inferred from homology"/>
<name>A0A7S9HCQ5_9ALTE</name>
<dbReference type="RefSeq" id="WP_195810228.1">
    <property type="nucleotide sequence ID" value="NZ_CP064795.1"/>
</dbReference>
<dbReference type="InterPro" id="IPR051159">
    <property type="entry name" value="Hexapeptide_acetyltransf"/>
</dbReference>
<dbReference type="AlphaFoldDB" id="A0A7S9HCQ5"/>
<evidence type="ECO:0000313" key="3">
    <source>
        <dbReference type="EMBL" id="QPG05137.1"/>
    </source>
</evidence>
<protein>
    <submittedName>
        <fullName evidence="3">Acyltransferase</fullName>
    </submittedName>
</protein>
<dbReference type="Proteomes" id="UP000595095">
    <property type="component" value="Chromosome"/>
</dbReference>
<dbReference type="GO" id="GO:0005829">
    <property type="term" value="C:cytosol"/>
    <property type="evidence" value="ECO:0007669"/>
    <property type="project" value="TreeGrafter"/>
</dbReference>
<gene>
    <name evidence="3" type="ORF">IT774_13530</name>
</gene>
<organism evidence="3 4">
    <name type="scientific">Salinimonas marina</name>
    <dbReference type="NCBI Taxonomy" id="2785918"/>
    <lineage>
        <taxon>Bacteria</taxon>
        <taxon>Pseudomonadati</taxon>
        <taxon>Pseudomonadota</taxon>
        <taxon>Gammaproteobacteria</taxon>
        <taxon>Alteromonadales</taxon>
        <taxon>Alteromonadaceae</taxon>
        <taxon>Alteromonas/Salinimonas group</taxon>
        <taxon>Salinimonas</taxon>
    </lineage>
</organism>
<dbReference type="InterPro" id="IPR011004">
    <property type="entry name" value="Trimer_LpxA-like_sf"/>
</dbReference>
<dbReference type="PANTHER" id="PTHR23416:SF23">
    <property type="entry name" value="ACETYLTRANSFERASE C18B11.09C-RELATED"/>
    <property type="match status" value="1"/>
</dbReference>